<dbReference type="GO" id="GO:0061603">
    <property type="term" value="F:molybdenum cofactor guanylyltransferase activity"/>
    <property type="evidence" value="ECO:0007669"/>
    <property type="project" value="UniProtKB-EC"/>
</dbReference>
<evidence type="ECO:0000256" key="6">
    <source>
        <dbReference type="ARBA" id="ARBA00023134"/>
    </source>
</evidence>
<dbReference type="InterPro" id="IPR025877">
    <property type="entry name" value="MobA-like_NTP_Trfase"/>
</dbReference>
<evidence type="ECO:0000256" key="4">
    <source>
        <dbReference type="ARBA" id="ARBA00022741"/>
    </source>
</evidence>
<evidence type="ECO:0000256" key="1">
    <source>
        <dbReference type="ARBA" id="ARBA00022490"/>
    </source>
</evidence>
<evidence type="ECO:0000256" key="5">
    <source>
        <dbReference type="ARBA" id="ARBA00022842"/>
    </source>
</evidence>
<proteinExistence type="inferred from homology"/>
<dbReference type="EC" id="2.7.7.77" evidence="8"/>
<comment type="similarity">
    <text evidence="8">Belongs to the MobA family.</text>
</comment>
<evidence type="ECO:0000313" key="10">
    <source>
        <dbReference type="EMBL" id="ANW95026.1"/>
    </source>
</evidence>
<feature type="domain" description="MobA-like NTP transferase" evidence="9">
    <location>
        <begin position="7"/>
        <end position="160"/>
    </location>
</feature>
<keyword evidence="7 8" id="KW-0501">Molybdenum cofactor biosynthesis</keyword>
<keyword evidence="3 8" id="KW-0479">Metal-binding</keyword>
<dbReference type="OrthoDB" id="9788394at2"/>
<feature type="binding site" evidence="8">
    <location>
        <position position="22"/>
    </location>
    <ligand>
        <name>GTP</name>
        <dbReference type="ChEBI" id="CHEBI:37565"/>
    </ligand>
</feature>
<comment type="domain">
    <text evidence="8">The N-terminal domain determines nucleotide recognition and specific binding, while the C-terminal domain determines the specific binding to the target protein.</text>
</comment>
<keyword evidence="6 8" id="KW-0342">GTP-binding</keyword>
<feature type="binding site" evidence="8">
    <location>
        <position position="66"/>
    </location>
    <ligand>
        <name>GTP</name>
        <dbReference type="ChEBI" id="CHEBI:37565"/>
    </ligand>
</feature>
<dbReference type="KEGG" id="wfu:AXE80_01380"/>
<keyword evidence="4 8" id="KW-0547">Nucleotide-binding</keyword>
<accession>A0A1B1Y2M8</accession>
<dbReference type="EMBL" id="CP014224">
    <property type="protein sequence ID" value="ANW95026.1"/>
    <property type="molecule type" value="Genomic_DNA"/>
</dbReference>
<reference evidence="10 11" key="1">
    <citation type="submission" date="2016-02" db="EMBL/GenBank/DDBJ databases">
        <authorList>
            <person name="Wen L."/>
            <person name="He K."/>
            <person name="Yang H."/>
        </authorList>
    </citation>
    <scope>NUCLEOTIDE SEQUENCE [LARGE SCALE GENOMIC DNA]</scope>
    <source>
        <strain evidence="10 11">CZ1127</strain>
    </source>
</reference>
<dbReference type="RefSeq" id="WP_068824130.1">
    <property type="nucleotide sequence ID" value="NZ_CP014224.1"/>
</dbReference>
<evidence type="ECO:0000256" key="7">
    <source>
        <dbReference type="ARBA" id="ARBA00023150"/>
    </source>
</evidence>
<dbReference type="GO" id="GO:0006777">
    <property type="term" value="P:Mo-molybdopterin cofactor biosynthetic process"/>
    <property type="evidence" value="ECO:0007669"/>
    <property type="project" value="UniProtKB-KW"/>
</dbReference>
<evidence type="ECO:0000259" key="9">
    <source>
        <dbReference type="Pfam" id="PF12804"/>
    </source>
</evidence>
<name>A0A1B1Y2M8_9FLAO</name>
<keyword evidence="5 8" id="KW-0460">Magnesium</keyword>
<dbReference type="HAMAP" id="MF_00316">
    <property type="entry name" value="MobA"/>
    <property type="match status" value="1"/>
</dbReference>
<dbReference type="Gene3D" id="3.90.550.10">
    <property type="entry name" value="Spore Coat Polysaccharide Biosynthesis Protein SpsA, Chain A"/>
    <property type="match status" value="1"/>
</dbReference>
<gene>
    <name evidence="8" type="primary">mobA</name>
    <name evidence="10" type="ORF">AXE80_01380</name>
</gene>
<comment type="cofactor">
    <cofactor evidence="8">
        <name>Mg(2+)</name>
        <dbReference type="ChEBI" id="CHEBI:18420"/>
    </cofactor>
</comment>
<evidence type="ECO:0000256" key="8">
    <source>
        <dbReference type="HAMAP-Rule" id="MF_00316"/>
    </source>
</evidence>
<comment type="subcellular location">
    <subcellularLocation>
        <location evidence="8">Cytoplasm</location>
    </subcellularLocation>
</comment>
<keyword evidence="11" id="KW-1185">Reference proteome</keyword>
<feature type="binding site" evidence="8">
    <location>
        <position position="95"/>
    </location>
    <ligand>
        <name>Mg(2+)</name>
        <dbReference type="ChEBI" id="CHEBI:18420"/>
    </ligand>
</feature>
<evidence type="ECO:0000256" key="2">
    <source>
        <dbReference type="ARBA" id="ARBA00022679"/>
    </source>
</evidence>
<dbReference type="InterPro" id="IPR013482">
    <property type="entry name" value="Molybde_CF_guanTrfase"/>
</dbReference>
<protein>
    <recommendedName>
        <fullName evidence="8">Probable molybdenum cofactor guanylyltransferase</fullName>
        <shortName evidence="8">MoCo guanylyltransferase</shortName>
        <ecNumber evidence="8">2.7.7.77</ecNumber>
    </recommendedName>
    <alternativeName>
        <fullName evidence="8">GTP:molybdopterin guanylyltransferase</fullName>
    </alternativeName>
    <alternativeName>
        <fullName evidence="8">Mo-MPT guanylyltransferase</fullName>
    </alternativeName>
    <alternativeName>
        <fullName evidence="8">Molybdopterin guanylyltransferase</fullName>
    </alternativeName>
    <alternativeName>
        <fullName evidence="8">Molybdopterin-guanine dinucleotide synthase</fullName>
        <shortName evidence="8">MGD synthase</shortName>
    </alternativeName>
</protein>
<sequence length="189" mass="21345">MQKNITGIILAGGNSTRMGTDKGTLTLNNITFTQHIINKLTPIVDEIIIVSNHETYDQFGVKRIPDNVKDYGPVAAVYTGLKASKTNYSIIVSCDAPKVDFEVFKPLLDERNNKHDIVQYICNSRTTPLIALYNRKCLGIFKLALKNKIQKLRFVIKQLDAKTIVAPDHIKEKIVNINTPKDLERYNIC</sequence>
<dbReference type="PANTHER" id="PTHR19136">
    <property type="entry name" value="MOLYBDENUM COFACTOR GUANYLYLTRANSFERASE"/>
    <property type="match status" value="1"/>
</dbReference>
<comment type="caution">
    <text evidence="8">Lacks conserved residue(s) required for the propagation of feature annotation.</text>
</comment>
<evidence type="ECO:0000313" key="11">
    <source>
        <dbReference type="Proteomes" id="UP000092967"/>
    </source>
</evidence>
<dbReference type="GO" id="GO:0046872">
    <property type="term" value="F:metal ion binding"/>
    <property type="evidence" value="ECO:0007669"/>
    <property type="project" value="UniProtKB-KW"/>
</dbReference>
<keyword evidence="2 8" id="KW-0808">Transferase</keyword>
<comment type="function">
    <text evidence="8">Transfers a GMP moiety from GTP to Mo-molybdopterin (Mo-MPT) cofactor (Moco or molybdenum cofactor) to form Mo-molybdopterin guanine dinucleotide (Mo-MGD) cofactor.</text>
</comment>
<feature type="binding site" evidence="8">
    <location>
        <begin position="10"/>
        <end position="12"/>
    </location>
    <ligand>
        <name>GTP</name>
        <dbReference type="ChEBI" id="CHEBI:37565"/>
    </ligand>
</feature>
<dbReference type="PANTHER" id="PTHR19136:SF81">
    <property type="entry name" value="MOLYBDENUM COFACTOR GUANYLYLTRANSFERASE"/>
    <property type="match status" value="1"/>
</dbReference>
<dbReference type="InterPro" id="IPR029044">
    <property type="entry name" value="Nucleotide-diphossugar_trans"/>
</dbReference>
<organism evidence="10 11">
    <name type="scientific">Wenyingzhuangia fucanilytica</name>
    <dbReference type="NCBI Taxonomy" id="1790137"/>
    <lineage>
        <taxon>Bacteria</taxon>
        <taxon>Pseudomonadati</taxon>
        <taxon>Bacteroidota</taxon>
        <taxon>Flavobacteriia</taxon>
        <taxon>Flavobacteriales</taxon>
        <taxon>Flavobacteriaceae</taxon>
        <taxon>Wenyingzhuangia</taxon>
    </lineage>
</organism>
<dbReference type="GO" id="GO:0005737">
    <property type="term" value="C:cytoplasm"/>
    <property type="evidence" value="ECO:0007669"/>
    <property type="project" value="UniProtKB-SubCell"/>
</dbReference>
<dbReference type="STRING" id="1790137.AXE80_01380"/>
<dbReference type="SUPFAM" id="SSF53448">
    <property type="entry name" value="Nucleotide-diphospho-sugar transferases"/>
    <property type="match status" value="1"/>
</dbReference>
<feature type="binding site" evidence="8">
    <location>
        <position position="95"/>
    </location>
    <ligand>
        <name>GTP</name>
        <dbReference type="ChEBI" id="CHEBI:37565"/>
    </ligand>
</feature>
<dbReference type="AlphaFoldDB" id="A0A1B1Y2M8"/>
<dbReference type="Pfam" id="PF12804">
    <property type="entry name" value="NTP_transf_3"/>
    <property type="match status" value="1"/>
</dbReference>
<comment type="catalytic activity">
    <reaction evidence="8">
        <text>Mo-molybdopterin + GTP + H(+) = Mo-molybdopterin guanine dinucleotide + diphosphate</text>
        <dbReference type="Rhea" id="RHEA:34243"/>
        <dbReference type="ChEBI" id="CHEBI:15378"/>
        <dbReference type="ChEBI" id="CHEBI:33019"/>
        <dbReference type="ChEBI" id="CHEBI:37565"/>
        <dbReference type="ChEBI" id="CHEBI:71302"/>
        <dbReference type="ChEBI" id="CHEBI:71310"/>
        <dbReference type="EC" id="2.7.7.77"/>
    </reaction>
</comment>
<dbReference type="CDD" id="cd02503">
    <property type="entry name" value="MobA"/>
    <property type="match status" value="1"/>
</dbReference>
<evidence type="ECO:0000256" key="3">
    <source>
        <dbReference type="ARBA" id="ARBA00022723"/>
    </source>
</evidence>
<keyword evidence="1 8" id="KW-0963">Cytoplasm</keyword>
<dbReference type="Proteomes" id="UP000092967">
    <property type="component" value="Chromosome"/>
</dbReference>
<dbReference type="GO" id="GO:0005525">
    <property type="term" value="F:GTP binding"/>
    <property type="evidence" value="ECO:0007669"/>
    <property type="project" value="UniProtKB-UniRule"/>
</dbReference>